<feature type="binding site" evidence="7">
    <location>
        <begin position="106"/>
        <end position="112"/>
    </location>
    <ligand>
        <name>ATP</name>
        <dbReference type="ChEBI" id="CHEBI:30616"/>
    </ligand>
</feature>
<keyword evidence="7" id="KW-0067">ATP-binding</keyword>
<feature type="modified residue" description="N6-carboxylysine" evidence="7">
    <location>
        <position position="215"/>
    </location>
</feature>
<evidence type="ECO:0000313" key="13">
    <source>
        <dbReference type="Proteomes" id="UP000248795"/>
    </source>
</evidence>
<dbReference type="NCBIfam" id="NF001124">
    <property type="entry name" value="PRK00139.1-2"/>
    <property type="match status" value="1"/>
</dbReference>
<dbReference type="InterPro" id="IPR036615">
    <property type="entry name" value="Mur_ligase_C_dom_sf"/>
</dbReference>
<dbReference type="Pfam" id="PF01225">
    <property type="entry name" value="Mur_ligase"/>
    <property type="match status" value="1"/>
</dbReference>
<keyword evidence="7 12" id="KW-0436">Ligase</keyword>
<dbReference type="GO" id="GO:0005737">
    <property type="term" value="C:cytoplasm"/>
    <property type="evidence" value="ECO:0007669"/>
    <property type="project" value="UniProtKB-SubCell"/>
</dbReference>
<dbReference type="GO" id="GO:0000287">
    <property type="term" value="F:magnesium ion binding"/>
    <property type="evidence" value="ECO:0007669"/>
    <property type="project" value="UniProtKB-UniRule"/>
</dbReference>
<keyword evidence="4 7" id="KW-0573">Peptidoglycan synthesis</keyword>
<keyword evidence="7" id="KW-0460">Magnesium</keyword>
<evidence type="ECO:0000256" key="5">
    <source>
        <dbReference type="ARBA" id="ARBA00023306"/>
    </source>
</evidence>
<dbReference type="PANTHER" id="PTHR23135">
    <property type="entry name" value="MUR LIGASE FAMILY MEMBER"/>
    <property type="match status" value="1"/>
</dbReference>
<evidence type="ECO:0000259" key="10">
    <source>
        <dbReference type="Pfam" id="PF02875"/>
    </source>
</evidence>
<organism evidence="12 13">
    <name type="scientific">Aestuariivirga litoralis</name>
    <dbReference type="NCBI Taxonomy" id="2650924"/>
    <lineage>
        <taxon>Bacteria</taxon>
        <taxon>Pseudomonadati</taxon>
        <taxon>Pseudomonadota</taxon>
        <taxon>Alphaproteobacteria</taxon>
        <taxon>Hyphomicrobiales</taxon>
        <taxon>Aestuariivirgaceae</taxon>
        <taxon>Aestuariivirga</taxon>
    </lineage>
</organism>
<feature type="binding site" evidence="7">
    <location>
        <begin position="403"/>
        <end position="406"/>
    </location>
    <ligand>
        <name>meso-2,6-diaminopimelate</name>
        <dbReference type="ChEBI" id="CHEBI:57791"/>
    </ligand>
</feature>
<keyword evidence="13" id="KW-1185">Reference proteome</keyword>
<dbReference type="AlphaFoldDB" id="A0A2W2BRS8"/>
<feature type="binding site" evidence="7">
    <location>
        <position position="379"/>
    </location>
    <ligand>
        <name>meso-2,6-diaminopimelate</name>
        <dbReference type="ChEBI" id="CHEBI:57791"/>
    </ligand>
</feature>
<dbReference type="SUPFAM" id="SSF53244">
    <property type="entry name" value="MurD-like peptide ligases, peptide-binding domain"/>
    <property type="match status" value="1"/>
</dbReference>
<dbReference type="GO" id="GO:0008360">
    <property type="term" value="P:regulation of cell shape"/>
    <property type="evidence" value="ECO:0007669"/>
    <property type="project" value="UniProtKB-KW"/>
</dbReference>
<feature type="binding site" evidence="7">
    <location>
        <position position="183"/>
    </location>
    <ligand>
        <name>UDP-N-acetyl-alpha-D-muramoyl-L-alanyl-D-glutamate</name>
        <dbReference type="ChEBI" id="CHEBI:83900"/>
    </ligand>
</feature>
<feature type="binding site" evidence="7">
    <location>
        <position position="181"/>
    </location>
    <ligand>
        <name>UDP-N-acetyl-alpha-D-muramoyl-L-alanyl-D-glutamate</name>
        <dbReference type="ChEBI" id="CHEBI:83900"/>
    </ligand>
</feature>
<dbReference type="GO" id="GO:0071555">
    <property type="term" value="P:cell wall organization"/>
    <property type="evidence" value="ECO:0007669"/>
    <property type="project" value="UniProtKB-KW"/>
</dbReference>
<evidence type="ECO:0000256" key="7">
    <source>
        <dbReference type="HAMAP-Rule" id="MF_00208"/>
    </source>
</evidence>
<dbReference type="Pfam" id="PF08245">
    <property type="entry name" value="Mur_ligase_M"/>
    <property type="match status" value="1"/>
</dbReference>
<feature type="domain" description="Mur ligase central" evidence="11">
    <location>
        <begin position="104"/>
        <end position="306"/>
    </location>
</feature>
<evidence type="ECO:0000256" key="2">
    <source>
        <dbReference type="ARBA" id="ARBA00022618"/>
    </source>
</evidence>
<comment type="pathway">
    <text evidence="7 8">Cell wall biogenesis; peptidoglycan biosynthesis.</text>
</comment>
<dbReference type="GO" id="GO:0009252">
    <property type="term" value="P:peptidoglycan biosynthetic process"/>
    <property type="evidence" value="ECO:0007669"/>
    <property type="project" value="UniProtKB-UniRule"/>
</dbReference>
<dbReference type="GO" id="GO:0051301">
    <property type="term" value="P:cell division"/>
    <property type="evidence" value="ECO:0007669"/>
    <property type="project" value="UniProtKB-KW"/>
</dbReference>
<reference evidence="13" key="1">
    <citation type="submission" date="2018-06" db="EMBL/GenBank/DDBJ databases">
        <title>Aestuariibacter litoralis strain KCTC 52945T.</title>
        <authorList>
            <person name="Li X."/>
            <person name="Salam N."/>
            <person name="Li J.-L."/>
            <person name="Chen Y.-M."/>
            <person name="Yang Z.-W."/>
            <person name="Zhang L.-Y."/>
            <person name="Han M.-X."/>
            <person name="Xiao M."/>
            <person name="Li W.-J."/>
        </authorList>
    </citation>
    <scope>NUCLEOTIDE SEQUENCE [LARGE SCALE GENOMIC DNA]</scope>
    <source>
        <strain evidence="13">KCTC 52945</strain>
    </source>
</reference>
<comment type="similarity">
    <text evidence="1 7">Belongs to the MurCDEF family. MurE subfamily.</text>
</comment>
<protein>
    <recommendedName>
        <fullName evidence="7">UDP-N-acetylmuramoyl-L-alanyl-D-glutamate--2,6-diaminopimelate ligase</fullName>
        <ecNumber evidence="7">6.3.2.13</ecNumber>
    </recommendedName>
    <alternativeName>
        <fullName evidence="7">Meso-A2pm-adding enzyme</fullName>
    </alternativeName>
    <alternativeName>
        <fullName evidence="7">Meso-diaminopimelate-adding enzyme</fullName>
    </alternativeName>
    <alternativeName>
        <fullName evidence="7">UDP-MurNAc-L-Ala-D-Glu:meso-diaminopimelate ligase</fullName>
    </alternativeName>
    <alternativeName>
        <fullName evidence="7">UDP-MurNAc-tripeptide synthetase</fullName>
    </alternativeName>
    <alternativeName>
        <fullName evidence="7">UDP-N-acetylmuramyl-tripeptide synthetase</fullName>
    </alternativeName>
</protein>
<dbReference type="InterPro" id="IPR004101">
    <property type="entry name" value="Mur_ligase_C"/>
</dbReference>
<keyword evidence="7" id="KW-0547">Nucleotide-binding</keyword>
<dbReference type="UniPathway" id="UPA00219"/>
<dbReference type="NCBIfam" id="TIGR01085">
    <property type="entry name" value="murE"/>
    <property type="match status" value="1"/>
</dbReference>
<comment type="cofactor">
    <cofactor evidence="7">
        <name>Mg(2+)</name>
        <dbReference type="ChEBI" id="CHEBI:18420"/>
    </cofactor>
</comment>
<dbReference type="EMBL" id="QKVK01000007">
    <property type="protein sequence ID" value="PZF76126.1"/>
    <property type="molecule type" value="Genomic_DNA"/>
</dbReference>
<dbReference type="NCBIfam" id="NF001126">
    <property type="entry name" value="PRK00139.1-4"/>
    <property type="match status" value="1"/>
</dbReference>
<comment type="function">
    <text evidence="7">Catalyzes the addition of meso-diaminopimelic acid to the nucleotide precursor UDP-N-acetylmuramoyl-L-alanyl-D-glutamate (UMAG) in the biosynthesis of bacterial cell-wall peptidoglycan.</text>
</comment>
<dbReference type="Gene3D" id="3.90.190.20">
    <property type="entry name" value="Mur ligase, C-terminal domain"/>
    <property type="match status" value="1"/>
</dbReference>
<feature type="binding site" evidence="7">
    <location>
        <begin position="148"/>
        <end position="149"/>
    </location>
    <ligand>
        <name>UDP-N-acetyl-alpha-D-muramoyl-L-alanyl-D-glutamate</name>
        <dbReference type="ChEBI" id="CHEBI:83900"/>
    </ligand>
</feature>
<evidence type="ECO:0000256" key="4">
    <source>
        <dbReference type="ARBA" id="ARBA00022984"/>
    </source>
</evidence>
<evidence type="ECO:0000259" key="9">
    <source>
        <dbReference type="Pfam" id="PF01225"/>
    </source>
</evidence>
<evidence type="ECO:0000256" key="8">
    <source>
        <dbReference type="RuleBase" id="RU004135"/>
    </source>
</evidence>
<dbReference type="Pfam" id="PF02875">
    <property type="entry name" value="Mur_ligase_C"/>
    <property type="match status" value="1"/>
</dbReference>
<gene>
    <name evidence="7" type="primary">murE</name>
    <name evidence="12" type="ORF">DK847_15245</name>
</gene>
<evidence type="ECO:0000256" key="1">
    <source>
        <dbReference type="ARBA" id="ARBA00005898"/>
    </source>
</evidence>
<comment type="caution">
    <text evidence="12">The sequence shown here is derived from an EMBL/GenBank/DDBJ whole genome shotgun (WGS) entry which is preliminary data.</text>
</comment>
<keyword evidence="7" id="KW-0963">Cytoplasm</keyword>
<proteinExistence type="inferred from homology"/>
<dbReference type="InterPro" id="IPR013221">
    <property type="entry name" value="Mur_ligase_cen"/>
</dbReference>
<comment type="subcellular location">
    <subcellularLocation>
        <location evidence="7 8">Cytoplasm</location>
    </subcellularLocation>
</comment>
<keyword evidence="5 7" id="KW-0131">Cell cycle</keyword>
<dbReference type="EC" id="6.3.2.13" evidence="7"/>
<comment type="catalytic activity">
    <reaction evidence="7">
        <text>UDP-N-acetyl-alpha-D-muramoyl-L-alanyl-D-glutamate + meso-2,6-diaminopimelate + ATP = UDP-N-acetyl-alpha-D-muramoyl-L-alanyl-gamma-D-glutamyl-meso-2,6-diaminopimelate + ADP + phosphate + H(+)</text>
        <dbReference type="Rhea" id="RHEA:23676"/>
        <dbReference type="ChEBI" id="CHEBI:15378"/>
        <dbReference type="ChEBI" id="CHEBI:30616"/>
        <dbReference type="ChEBI" id="CHEBI:43474"/>
        <dbReference type="ChEBI" id="CHEBI:57791"/>
        <dbReference type="ChEBI" id="CHEBI:83900"/>
        <dbReference type="ChEBI" id="CHEBI:83905"/>
        <dbReference type="ChEBI" id="CHEBI:456216"/>
        <dbReference type="EC" id="6.3.2.13"/>
    </reaction>
</comment>
<keyword evidence="3 7" id="KW-0133">Cell shape</keyword>
<dbReference type="SUPFAM" id="SSF63418">
    <property type="entry name" value="MurE/MurF N-terminal domain"/>
    <property type="match status" value="1"/>
</dbReference>
<dbReference type="Proteomes" id="UP000248795">
    <property type="component" value="Unassembled WGS sequence"/>
</dbReference>
<dbReference type="GO" id="GO:0005524">
    <property type="term" value="F:ATP binding"/>
    <property type="evidence" value="ECO:0007669"/>
    <property type="project" value="UniProtKB-UniRule"/>
</dbReference>
<keyword evidence="2 7" id="KW-0132">Cell division</keyword>
<dbReference type="Gene3D" id="3.40.1190.10">
    <property type="entry name" value="Mur-like, catalytic domain"/>
    <property type="match status" value="1"/>
</dbReference>
<feature type="domain" description="Mur ligase N-terminal catalytic" evidence="9">
    <location>
        <begin position="22"/>
        <end position="69"/>
    </location>
</feature>
<dbReference type="PANTHER" id="PTHR23135:SF4">
    <property type="entry name" value="UDP-N-ACETYLMURAMOYL-L-ALANYL-D-GLUTAMATE--2,6-DIAMINOPIMELATE LIGASE MURE HOMOLOG, CHLOROPLASTIC"/>
    <property type="match status" value="1"/>
</dbReference>
<dbReference type="InterPro" id="IPR005761">
    <property type="entry name" value="UDP-N-AcMur-Glu-dNH2Pim_ligase"/>
</dbReference>
<dbReference type="HAMAP" id="MF_00208">
    <property type="entry name" value="MurE"/>
    <property type="match status" value="1"/>
</dbReference>
<dbReference type="InterPro" id="IPR000713">
    <property type="entry name" value="Mur_ligase_N"/>
</dbReference>
<name>A0A2W2BRS8_9HYPH</name>
<sequence>MRLGHLVERDAPLTAEAEALSVAGLTADSRAVKPGFVFAALPGTHVDGTAFIPQAVAAGAAAVVAAPGTDSGGVPLIASANPRRLFAHMAARFYGRQPDTIVAVTGTSGKTSVATFVREIWTAMGFRAASLGTVGVVSPSGTIELEHTTPDAMKLQEIAALLAAEKVEHLAIEASSHGLDQYRLDGLRIAAAGFTNLSHDHLDYHPTVDDYFNAKMRLFEDLVAPGGAAVINVDTPRGEEAAKRAAAHGLKVWSVGIKGQTIRVEGVRRDAGSQHITVSVHGRRYDVDLPLAGDFQVSNALIAAGLVLATGGDEPQVMHALQSLKGAKGRLELVGRSRTGAPVFVDYAHKPDALENALASLRPYTRGRLFVVFGCGGDRDRAKRPIMGEIATRLADRVYVTDDNPRTEEPASIRAAIMAAAPGAIEIGSRAAAIRAAVDALQAGDVLIVAGKGHEEGQKIGKQVLPFSDHEAVKAAIQGRDYHG</sequence>
<keyword evidence="6 7" id="KW-0961">Cell wall biogenesis/degradation</keyword>
<dbReference type="InterPro" id="IPR036565">
    <property type="entry name" value="Mur-like_cat_sf"/>
</dbReference>
<evidence type="ECO:0000313" key="12">
    <source>
        <dbReference type="EMBL" id="PZF76126.1"/>
    </source>
</evidence>
<feature type="binding site" evidence="7">
    <location>
        <position position="451"/>
    </location>
    <ligand>
        <name>meso-2,6-diaminopimelate</name>
        <dbReference type="ChEBI" id="CHEBI:57791"/>
    </ligand>
</feature>
<comment type="PTM">
    <text evidence="7">Carboxylation is probably crucial for Mg(2+) binding and, consequently, for the gamma-phosphate positioning of ATP.</text>
</comment>
<evidence type="ECO:0000256" key="3">
    <source>
        <dbReference type="ARBA" id="ARBA00022960"/>
    </source>
</evidence>
<feature type="binding site" evidence="7">
    <location>
        <position position="455"/>
    </location>
    <ligand>
        <name>meso-2,6-diaminopimelate</name>
        <dbReference type="ChEBI" id="CHEBI:57791"/>
    </ligand>
</feature>
<comment type="caution">
    <text evidence="7">Lacks conserved residue(s) required for the propagation of feature annotation.</text>
</comment>
<dbReference type="InterPro" id="IPR035911">
    <property type="entry name" value="MurE/MurF_N"/>
</dbReference>
<evidence type="ECO:0000259" key="11">
    <source>
        <dbReference type="Pfam" id="PF08245"/>
    </source>
</evidence>
<dbReference type="RefSeq" id="WP_111199511.1">
    <property type="nucleotide sequence ID" value="NZ_QKVK01000007.1"/>
</dbReference>
<dbReference type="Gene3D" id="3.40.1390.10">
    <property type="entry name" value="MurE/MurF, N-terminal domain"/>
    <property type="match status" value="1"/>
</dbReference>
<feature type="binding site" evidence="7">
    <location>
        <position position="29"/>
    </location>
    <ligand>
        <name>UDP-N-acetyl-alpha-D-muramoyl-L-alanyl-D-glutamate</name>
        <dbReference type="ChEBI" id="CHEBI:83900"/>
    </ligand>
</feature>
<dbReference type="SUPFAM" id="SSF53623">
    <property type="entry name" value="MurD-like peptide ligases, catalytic domain"/>
    <property type="match status" value="1"/>
</dbReference>
<evidence type="ECO:0000256" key="6">
    <source>
        <dbReference type="ARBA" id="ARBA00023316"/>
    </source>
</evidence>
<feature type="short sequence motif" description="Meso-diaminopimelate recognition motif" evidence="7">
    <location>
        <begin position="403"/>
        <end position="406"/>
    </location>
</feature>
<dbReference type="GO" id="GO:0008765">
    <property type="term" value="F:UDP-N-acetylmuramoylalanyl-D-glutamate-2,6-diaminopimelate ligase activity"/>
    <property type="evidence" value="ECO:0007669"/>
    <property type="project" value="UniProtKB-UniRule"/>
</dbReference>
<feature type="binding site" evidence="7">
    <location>
        <position position="175"/>
    </location>
    <ligand>
        <name>UDP-N-acetyl-alpha-D-muramoyl-L-alanyl-D-glutamate</name>
        <dbReference type="ChEBI" id="CHEBI:83900"/>
    </ligand>
</feature>
<accession>A0A2W2BRS8</accession>
<feature type="domain" description="Mur ligase C-terminal" evidence="10">
    <location>
        <begin position="329"/>
        <end position="453"/>
    </location>
</feature>